<name>A0A7X8XWA0_9BACT</name>
<proteinExistence type="predicted"/>
<dbReference type="EMBL" id="JABAIL010000003">
    <property type="protein sequence ID" value="NLR92117.1"/>
    <property type="molecule type" value="Genomic_DNA"/>
</dbReference>
<dbReference type="RefSeq" id="WP_168882822.1">
    <property type="nucleotide sequence ID" value="NZ_JABAIL010000003.1"/>
</dbReference>
<organism evidence="1 2">
    <name type="scientific">Flammeovirga agarivorans</name>
    <dbReference type="NCBI Taxonomy" id="2726742"/>
    <lineage>
        <taxon>Bacteria</taxon>
        <taxon>Pseudomonadati</taxon>
        <taxon>Bacteroidota</taxon>
        <taxon>Cytophagia</taxon>
        <taxon>Cytophagales</taxon>
        <taxon>Flammeovirgaceae</taxon>
        <taxon>Flammeovirga</taxon>
    </lineage>
</organism>
<dbReference type="SUPFAM" id="SSF158682">
    <property type="entry name" value="TerB-like"/>
    <property type="match status" value="1"/>
</dbReference>
<dbReference type="AlphaFoldDB" id="A0A7X8XWA0"/>
<dbReference type="Gene3D" id="1.10.3680.10">
    <property type="entry name" value="TerB-like"/>
    <property type="match status" value="1"/>
</dbReference>
<protein>
    <submittedName>
        <fullName evidence="1">TerB family tellurite resistance protein</fullName>
    </submittedName>
</protein>
<dbReference type="InterPro" id="IPR029024">
    <property type="entry name" value="TerB-like"/>
</dbReference>
<keyword evidence="2" id="KW-1185">Reference proteome</keyword>
<dbReference type="Proteomes" id="UP000585050">
    <property type="component" value="Unassembled WGS sequence"/>
</dbReference>
<reference evidence="1 2" key="1">
    <citation type="submission" date="2020-04" db="EMBL/GenBank/DDBJ databases">
        <title>Flammeovirga sp. SR4, a novel species isolated from seawater.</title>
        <authorList>
            <person name="Wang X."/>
        </authorList>
    </citation>
    <scope>NUCLEOTIDE SEQUENCE [LARGE SCALE GENOMIC DNA]</scope>
    <source>
        <strain evidence="1 2">SR4</strain>
    </source>
</reference>
<evidence type="ECO:0000313" key="1">
    <source>
        <dbReference type="EMBL" id="NLR92117.1"/>
    </source>
</evidence>
<comment type="caution">
    <text evidence="1">The sequence shown here is derived from an EMBL/GenBank/DDBJ whole genome shotgun (WGS) entry which is preliminary data.</text>
</comment>
<accession>A0A7X8XWA0</accession>
<sequence>MYLLTKKKNLLDKIGYTEDEKLSILRIVNMIAASDGKADKGEITFMVQLIEDLHMPISAPIDANNITFDEAAMVVKLMNIEKKTQAFKIFQDTIESDGEIHKRELAMFKRLRNIADKNNLIRY</sequence>
<gene>
    <name evidence="1" type="ORF">HGP29_12900</name>
</gene>
<evidence type="ECO:0000313" key="2">
    <source>
        <dbReference type="Proteomes" id="UP000585050"/>
    </source>
</evidence>